<evidence type="ECO:0000256" key="7">
    <source>
        <dbReference type="RuleBase" id="RU003881"/>
    </source>
</evidence>
<dbReference type="GO" id="GO:0004791">
    <property type="term" value="F:thioredoxin-disulfide reductase (NADPH) activity"/>
    <property type="evidence" value="ECO:0007669"/>
    <property type="project" value="UniProtKB-UniRule"/>
</dbReference>
<dbReference type="EMBL" id="MGGI01000021">
    <property type="protein sequence ID" value="OGM25635.1"/>
    <property type="molecule type" value="Genomic_DNA"/>
</dbReference>
<sequence length="319" mass="34764">MSEEFAPKPINGEPWDIVIIGSGPASLTAAIYTTRGAASTLILGGEKWGGQLMLTTKVDNFPGFPDGVQGPDLMMNMRKQAERFGALFLEKNVLNIDLGKNPFELLIREQIYKAKSVIIATGASSRWIGVPGEVELIGRGVSTCAPCDAPFFKNKKVAVVGGGDAAMEEALVLTKYADEIIIIHRRDQLKASAAMQKKVMNNPKVKFLWNTEVTEIVGKEKLEKLLLVNNQTQEKSELALDGVFVSIGHKPESDLFKGPIEIDEKGYIVVRDHTKTSIPAVFVAGDVHDSHYKQAITAAGFGCMAGMDALRYLDELKSK</sequence>
<dbReference type="Proteomes" id="UP000178851">
    <property type="component" value="Unassembled WGS sequence"/>
</dbReference>
<dbReference type="PANTHER" id="PTHR48105">
    <property type="entry name" value="THIOREDOXIN REDUCTASE 1-RELATED-RELATED"/>
    <property type="match status" value="1"/>
</dbReference>
<evidence type="ECO:0000256" key="2">
    <source>
        <dbReference type="ARBA" id="ARBA00022827"/>
    </source>
</evidence>
<evidence type="ECO:0000256" key="1">
    <source>
        <dbReference type="ARBA" id="ARBA00022630"/>
    </source>
</evidence>
<comment type="cofactor">
    <cofactor evidence="7">
        <name>FAD</name>
        <dbReference type="ChEBI" id="CHEBI:57692"/>
    </cofactor>
    <text evidence="7">Binds 1 FAD per subunit.</text>
</comment>
<comment type="catalytic activity">
    <reaction evidence="6">
        <text>[thioredoxin]-dithiol + NADP(+) = [thioredoxin]-disulfide + NADPH + H(+)</text>
        <dbReference type="Rhea" id="RHEA:20345"/>
        <dbReference type="Rhea" id="RHEA-COMP:10698"/>
        <dbReference type="Rhea" id="RHEA-COMP:10700"/>
        <dbReference type="ChEBI" id="CHEBI:15378"/>
        <dbReference type="ChEBI" id="CHEBI:29950"/>
        <dbReference type="ChEBI" id="CHEBI:50058"/>
        <dbReference type="ChEBI" id="CHEBI:57783"/>
        <dbReference type="ChEBI" id="CHEBI:58349"/>
        <dbReference type="EC" id="1.8.1.9"/>
    </reaction>
</comment>
<keyword evidence="2 6" id="KW-0274">FAD</keyword>
<evidence type="ECO:0000313" key="9">
    <source>
        <dbReference type="EMBL" id="OGM25635.1"/>
    </source>
</evidence>
<comment type="similarity">
    <text evidence="6">Belongs to the class-II pyridine nucleotide-disulfide oxidoreductase family.</text>
</comment>
<keyword evidence="7" id="KW-0521">NADP</keyword>
<dbReference type="NCBIfam" id="TIGR01292">
    <property type="entry name" value="TRX_reduct"/>
    <property type="match status" value="1"/>
</dbReference>
<keyword evidence="4" id="KW-1015">Disulfide bond</keyword>
<evidence type="ECO:0000256" key="3">
    <source>
        <dbReference type="ARBA" id="ARBA00023002"/>
    </source>
</evidence>
<dbReference type="InterPro" id="IPR005982">
    <property type="entry name" value="Thioredox_Rdtase"/>
</dbReference>
<proteinExistence type="inferred from homology"/>
<dbReference type="PRINTS" id="PR00368">
    <property type="entry name" value="FADPNR"/>
</dbReference>
<dbReference type="InterPro" id="IPR023753">
    <property type="entry name" value="FAD/NAD-binding_dom"/>
</dbReference>
<dbReference type="PRINTS" id="PR00469">
    <property type="entry name" value="PNDRDTASEII"/>
</dbReference>
<evidence type="ECO:0000256" key="4">
    <source>
        <dbReference type="ARBA" id="ARBA00023157"/>
    </source>
</evidence>
<evidence type="ECO:0000313" key="10">
    <source>
        <dbReference type="Proteomes" id="UP000178851"/>
    </source>
</evidence>
<keyword evidence="3 6" id="KW-0560">Oxidoreductase</keyword>
<dbReference type="InterPro" id="IPR036188">
    <property type="entry name" value="FAD/NAD-bd_sf"/>
</dbReference>
<evidence type="ECO:0000256" key="6">
    <source>
        <dbReference type="RuleBase" id="RU003880"/>
    </source>
</evidence>
<accession>A0A1F7YGJ4</accession>
<keyword evidence="5 6" id="KW-0676">Redox-active center</keyword>
<dbReference type="InterPro" id="IPR008255">
    <property type="entry name" value="Pyr_nucl-diS_OxRdtase_2_AS"/>
</dbReference>
<dbReference type="Pfam" id="PF07992">
    <property type="entry name" value="Pyr_redox_2"/>
    <property type="match status" value="1"/>
</dbReference>
<dbReference type="GO" id="GO:0019430">
    <property type="term" value="P:removal of superoxide radicals"/>
    <property type="evidence" value="ECO:0007669"/>
    <property type="project" value="UniProtKB-UniRule"/>
</dbReference>
<dbReference type="AlphaFoldDB" id="A0A1F7YGJ4"/>
<name>A0A1F7YGJ4_9BACT</name>
<comment type="subunit">
    <text evidence="6">Homodimer.</text>
</comment>
<gene>
    <name evidence="9" type="ORF">A2627_04305</name>
</gene>
<dbReference type="EC" id="1.8.1.9" evidence="6"/>
<evidence type="ECO:0000256" key="5">
    <source>
        <dbReference type="ARBA" id="ARBA00023284"/>
    </source>
</evidence>
<feature type="domain" description="FAD/NAD(P)-binding" evidence="8">
    <location>
        <begin position="16"/>
        <end position="299"/>
    </location>
</feature>
<dbReference type="Gene3D" id="3.50.50.60">
    <property type="entry name" value="FAD/NAD(P)-binding domain"/>
    <property type="match status" value="2"/>
</dbReference>
<reference evidence="9 10" key="1">
    <citation type="journal article" date="2016" name="Nat. Commun.">
        <title>Thousands of microbial genomes shed light on interconnected biogeochemical processes in an aquifer system.</title>
        <authorList>
            <person name="Anantharaman K."/>
            <person name="Brown C.T."/>
            <person name="Hug L.A."/>
            <person name="Sharon I."/>
            <person name="Castelle C.J."/>
            <person name="Probst A.J."/>
            <person name="Thomas B.C."/>
            <person name="Singh A."/>
            <person name="Wilkins M.J."/>
            <person name="Karaoz U."/>
            <person name="Brodie E.L."/>
            <person name="Williams K.H."/>
            <person name="Hubbard S.S."/>
            <person name="Banfield J.F."/>
        </authorList>
    </citation>
    <scope>NUCLEOTIDE SEQUENCE [LARGE SCALE GENOMIC DNA]</scope>
</reference>
<dbReference type="PROSITE" id="PS00573">
    <property type="entry name" value="PYRIDINE_REDOX_2"/>
    <property type="match status" value="1"/>
</dbReference>
<dbReference type="SUPFAM" id="SSF51905">
    <property type="entry name" value="FAD/NAD(P)-binding domain"/>
    <property type="match status" value="1"/>
</dbReference>
<organism evidence="9 10">
    <name type="scientific">Candidatus Woesebacteria bacterium RIFCSPHIGHO2_01_FULL_39_28</name>
    <dbReference type="NCBI Taxonomy" id="1802496"/>
    <lineage>
        <taxon>Bacteria</taxon>
        <taxon>Candidatus Woeseibacteriota</taxon>
    </lineage>
</organism>
<comment type="caution">
    <text evidence="9">The sequence shown here is derived from an EMBL/GenBank/DDBJ whole genome shotgun (WGS) entry which is preliminary data.</text>
</comment>
<keyword evidence="1 6" id="KW-0285">Flavoprotein</keyword>
<protein>
    <recommendedName>
        <fullName evidence="6">Thioredoxin reductase</fullName>
        <ecNumber evidence="6">1.8.1.9</ecNumber>
    </recommendedName>
</protein>
<dbReference type="GO" id="GO:0005737">
    <property type="term" value="C:cytoplasm"/>
    <property type="evidence" value="ECO:0007669"/>
    <property type="project" value="InterPro"/>
</dbReference>
<dbReference type="InterPro" id="IPR050097">
    <property type="entry name" value="Ferredoxin-NADP_redctase_2"/>
</dbReference>
<evidence type="ECO:0000259" key="8">
    <source>
        <dbReference type="Pfam" id="PF07992"/>
    </source>
</evidence>